<dbReference type="OrthoDB" id="4423830at2"/>
<keyword evidence="1" id="KW-0732">Signal</keyword>
<evidence type="ECO:0000313" key="3">
    <source>
        <dbReference type="Proteomes" id="UP000031928"/>
    </source>
</evidence>
<dbReference type="STRING" id="1224162.B840_04615"/>
<dbReference type="KEGG" id="cmq:B840_04615"/>
<evidence type="ECO:0008006" key="4">
    <source>
        <dbReference type="Google" id="ProtNLM"/>
    </source>
</evidence>
<accession>A0A0B6TEX6</accession>
<dbReference type="HOGENOM" id="CLU_084708_0_0_11"/>
<name>A0A0B6TEX6_9CORY</name>
<dbReference type="Gene3D" id="3.40.190.10">
    <property type="entry name" value="Periplasmic binding protein-like II"/>
    <property type="match status" value="1"/>
</dbReference>
<dbReference type="PROSITE" id="PS51257">
    <property type="entry name" value="PROKAR_LIPOPROTEIN"/>
    <property type="match status" value="1"/>
</dbReference>
<organism evidence="2 3">
    <name type="scientific">Corynebacterium marinum DSM 44953</name>
    <dbReference type="NCBI Taxonomy" id="1224162"/>
    <lineage>
        <taxon>Bacteria</taxon>
        <taxon>Bacillati</taxon>
        <taxon>Actinomycetota</taxon>
        <taxon>Actinomycetes</taxon>
        <taxon>Mycobacteriales</taxon>
        <taxon>Corynebacteriaceae</taxon>
        <taxon>Corynebacterium</taxon>
    </lineage>
</organism>
<reference evidence="2 3" key="1">
    <citation type="submission" date="2014-05" db="EMBL/GenBank/DDBJ databases">
        <title>Complete genome sequence of Corynebacterium marinum DSM 44953.</title>
        <authorList>
            <person name="Schaffert L."/>
            <person name="Albersmeier A."/>
            <person name="Kalinowski J."/>
            <person name="Ruckert C."/>
        </authorList>
    </citation>
    <scope>NUCLEOTIDE SEQUENCE [LARGE SCALE GENOMIC DNA]</scope>
    <source>
        <strain evidence="2 3">DSM 44953</strain>
    </source>
</reference>
<dbReference type="Proteomes" id="UP000031928">
    <property type="component" value="Chromosome"/>
</dbReference>
<evidence type="ECO:0000256" key="1">
    <source>
        <dbReference type="SAM" id="SignalP"/>
    </source>
</evidence>
<dbReference type="RefSeq" id="WP_042621156.1">
    <property type="nucleotide sequence ID" value="NZ_CP007790.1"/>
</dbReference>
<gene>
    <name evidence="2" type="ORF">B840_04615</name>
</gene>
<feature type="chain" id="PRO_5002109942" description="Secreted protein" evidence="1">
    <location>
        <begin position="28"/>
        <end position="214"/>
    </location>
</feature>
<dbReference type="EMBL" id="CP007790">
    <property type="protein sequence ID" value="AJK68542.1"/>
    <property type="molecule type" value="Genomic_DNA"/>
</dbReference>
<feature type="signal peptide" evidence="1">
    <location>
        <begin position="1"/>
        <end position="27"/>
    </location>
</feature>
<sequence>MNRLVSRTALPVLGLVGALSLTACSNAEPGRGTNEDHTRAVRISVSANSPEQQVLGELYSQVLQETGRSTSLIIEDTPREGNRLELLYAAETDLIISCTGLMLHELDPERAEELSGTIDPHETHREFMGALPAHLTAPDPSPAQGCSVDLLEQQVPDLPQSIIPVYRRDLFDRAELKAISSVTYTITDEELEGLIETAGNRSSVSAAVEEWLGY</sequence>
<protein>
    <recommendedName>
        <fullName evidence="4">Secreted protein</fullName>
    </recommendedName>
</protein>
<keyword evidence="3" id="KW-1185">Reference proteome</keyword>
<dbReference type="AlphaFoldDB" id="A0A0B6TEX6"/>
<evidence type="ECO:0000313" key="2">
    <source>
        <dbReference type="EMBL" id="AJK68542.1"/>
    </source>
</evidence>
<proteinExistence type="predicted"/>